<gene>
    <name evidence="3" type="ORF">SNE25_08275</name>
</gene>
<evidence type="ECO:0000256" key="2">
    <source>
        <dbReference type="SAM" id="Phobius"/>
    </source>
</evidence>
<feature type="transmembrane region" description="Helical" evidence="2">
    <location>
        <begin position="129"/>
        <end position="147"/>
    </location>
</feature>
<keyword evidence="4" id="KW-1185">Reference proteome</keyword>
<dbReference type="InterPro" id="IPR009305">
    <property type="entry name" value="Mpo1-like"/>
</dbReference>
<dbReference type="Proteomes" id="UP001324380">
    <property type="component" value="Chromosome"/>
</dbReference>
<evidence type="ECO:0000313" key="4">
    <source>
        <dbReference type="Proteomes" id="UP001324380"/>
    </source>
</evidence>
<sequence length="184" mass="20881">MAANKQTGSIQSSMPSKNGGAGDARQVDVYFAKYAESHQNHTNEAIHFICIPLIVFSLLGLVWSIPFPKLDFLGSYGDMFNWASFLIAFSIYYYLKLSPVLSYLMLFILFGFSYGIIKLDDWHKAGGPALWLVCLLIFFISWIGQFIGHKIEGKKPSFLDDIKFLLIGPIYLLHLILKKLAVRY</sequence>
<feature type="compositionally biased region" description="Polar residues" evidence="1">
    <location>
        <begin position="1"/>
        <end position="16"/>
    </location>
</feature>
<reference evidence="3 4" key="1">
    <citation type="submission" date="2023-11" db="EMBL/GenBank/DDBJ databases">
        <title>Analysis of the Genomes of Mucilaginibacter gossypii cycad 4 and M. sabulilitoris SNA2: microbes with the potential for plant growth promotion.</title>
        <authorList>
            <person name="Hirsch A.M."/>
            <person name="Humm E."/>
            <person name="Rubbi M."/>
            <person name="Del Vecchio G."/>
            <person name="Ha S.M."/>
            <person name="Pellegrini M."/>
            <person name="Gunsalus R.P."/>
        </authorList>
    </citation>
    <scope>NUCLEOTIDE SEQUENCE [LARGE SCALE GENOMIC DNA]</scope>
    <source>
        <strain evidence="3 4">SNA2</strain>
    </source>
</reference>
<evidence type="ECO:0000313" key="3">
    <source>
        <dbReference type="EMBL" id="WPU95518.1"/>
    </source>
</evidence>
<dbReference type="EMBL" id="CP139558">
    <property type="protein sequence ID" value="WPU95518.1"/>
    <property type="molecule type" value="Genomic_DNA"/>
</dbReference>
<dbReference type="PANTHER" id="PTHR28026">
    <property type="entry name" value="DUF962 DOMAIN PROTEIN (AFU_ORTHOLOGUE AFUA_8G05310)"/>
    <property type="match status" value="1"/>
</dbReference>
<dbReference type="PANTHER" id="PTHR28026:SF9">
    <property type="entry name" value="2-HYDROXY-PALMITIC ACID DIOXYGENASE MPO1"/>
    <property type="match status" value="1"/>
</dbReference>
<feature type="transmembrane region" description="Helical" evidence="2">
    <location>
        <begin position="45"/>
        <end position="67"/>
    </location>
</feature>
<keyword evidence="2" id="KW-0812">Transmembrane</keyword>
<accession>A0ABZ0TQV5</accession>
<keyword evidence="2" id="KW-0472">Membrane</keyword>
<feature type="transmembrane region" description="Helical" evidence="2">
    <location>
        <begin position="162"/>
        <end position="181"/>
    </location>
</feature>
<feature type="transmembrane region" description="Helical" evidence="2">
    <location>
        <begin position="79"/>
        <end position="95"/>
    </location>
</feature>
<organism evidence="3 4">
    <name type="scientific">Mucilaginibacter sabulilitoris</name>
    <dbReference type="NCBI Taxonomy" id="1173583"/>
    <lineage>
        <taxon>Bacteria</taxon>
        <taxon>Pseudomonadati</taxon>
        <taxon>Bacteroidota</taxon>
        <taxon>Sphingobacteriia</taxon>
        <taxon>Sphingobacteriales</taxon>
        <taxon>Sphingobacteriaceae</taxon>
        <taxon>Mucilaginibacter</taxon>
    </lineage>
</organism>
<protein>
    <submittedName>
        <fullName evidence="3">Mpo1-like protein</fullName>
    </submittedName>
</protein>
<feature type="region of interest" description="Disordered" evidence="1">
    <location>
        <begin position="1"/>
        <end position="22"/>
    </location>
</feature>
<name>A0ABZ0TQV5_9SPHI</name>
<proteinExistence type="predicted"/>
<keyword evidence="2" id="KW-1133">Transmembrane helix</keyword>
<evidence type="ECO:0000256" key="1">
    <source>
        <dbReference type="SAM" id="MobiDB-lite"/>
    </source>
</evidence>
<dbReference type="Pfam" id="PF06127">
    <property type="entry name" value="Mpo1-like"/>
    <property type="match status" value="1"/>
</dbReference>